<sequence length="192" mass="21296">MMVPVLEPVPAPAPEPVPMPASVEVTIPQPKEVDLVSMSHQIADALVMELRKNHPSYHRAKPIMVTSFVNRSNLDSTSELGLLIADHVSSRITQQGYAVIEPRLRKNLAVRVQEGEFILSRDIKKLTDEYRAYAVVTGSYTRTSDMLHFTTRMIRINNKQTLASVDAKLPLGPTTRELLAETGGPTLTLVNQ</sequence>
<organism evidence="2 3">
    <name type="scientific">Magnetofaba australis IT-1</name>
    <dbReference type="NCBI Taxonomy" id="1434232"/>
    <lineage>
        <taxon>Bacteria</taxon>
        <taxon>Pseudomonadati</taxon>
        <taxon>Pseudomonadota</taxon>
        <taxon>Magnetococcia</taxon>
        <taxon>Magnetococcales</taxon>
        <taxon>Magnetococcaceae</taxon>
        <taxon>Magnetofaba</taxon>
    </lineage>
</organism>
<dbReference type="AlphaFoldDB" id="A0A1Y2K5K9"/>
<dbReference type="STRING" id="1434232.MAIT1_04143"/>
<reference evidence="2 3" key="1">
    <citation type="journal article" date="2016" name="BMC Genomics">
        <title>Combined genomic and structural analyses of a cultured magnetotactic bacterium reveals its niche adaptation to a dynamic environment.</title>
        <authorList>
            <person name="Araujo A.C."/>
            <person name="Morillo V."/>
            <person name="Cypriano J."/>
            <person name="Teixeira L.C."/>
            <person name="Leao P."/>
            <person name="Lyra S."/>
            <person name="Almeida L.G."/>
            <person name="Bazylinski D.A."/>
            <person name="Vasconcellos A.T."/>
            <person name="Abreu F."/>
            <person name="Lins U."/>
        </authorList>
    </citation>
    <scope>NUCLEOTIDE SEQUENCE [LARGE SCALE GENOMIC DNA]</scope>
    <source>
        <strain evidence="2 3">IT-1</strain>
    </source>
</reference>
<accession>A0A1Y2K5K9</accession>
<name>A0A1Y2K5K9_9PROT</name>
<protein>
    <recommendedName>
        <fullName evidence="1">FlgO domain-containing protein</fullName>
    </recommendedName>
</protein>
<dbReference type="Pfam" id="PF17680">
    <property type="entry name" value="FlgO"/>
    <property type="match status" value="1"/>
</dbReference>
<dbReference type="EMBL" id="LVJN01000019">
    <property type="protein sequence ID" value="OSM04273.1"/>
    <property type="molecule type" value="Genomic_DNA"/>
</dbReference>
<evidence type="ECO:0000313" key="2">
    <source>
        <dbReference type="EMBL" id="OSM04273.1"/>
    </source>
</evidence>
<gene>
    <name evidence="2" type="ORF">MAIT1_04143</name>
</gene>
<proteinExistence type="predicted"/>
<evidence type="ECO:0000313" key="3">
    <source>
        <dbReference type="Proteomes" id="UP000194003"/>
    </source>
</evidence>
<keyword evidence="3" id="KW-1185">Reference proteome</keyword>
<evidence type="ECO:0000259" key="1">
    <source>
        <dbReference type="Pfam" id="PF17680"/>
    </source>
</evidence>
<dbReference type="InterPro" id="IPR041215">
    <property type="entry name" value="FlgO_dom"/>
</dbReference>
<feature type="domain" description="FlgO" evidence="1">
    <location>
        <begin position="41"/>
        <end position="171"/>
    </location>
</feature>
<dbReference type="Proteomes" id="UP000194003">
    <property type="component" value="Unassembled WGS sequence"/>
</dbReference>
<comment type="caution">
    <text evidence="2">The sequence shown here is derived from an EMBL/GenBank/DDBJ whole genome shotgun (WGS) entry which is preliminary data.</text>
</comment>